<dbReference type="Proteomes" id="UP000239757">
    <property type="component" value="Unassembled WGS sequence"/>
</dbReference>
<reference evidence="2 3" key="1">
    <citation type="submission" date="2015-01" db="EMBL/GenBank/DDBJ databases">
        <title>Genome of allotetraploid Gossypium barbadense reveals genomic plasticity and fiber elongation in cotton evolution.</title>
        <authorList>
            <person name="Chen X."/>
            <person name="Liu X."/>
            <person name="Zhao B."/>
            <person name="Zheng H."/>
            <person name="Hu Y."/>
            <person name="Lu G."/>
            <person name="Yang C."/>
            <person name="Chen J."/>
            <person name="Shan C."/>
            <person name="Zhang L."/>
            <person name="Zhou Y."/>
            <person name="Wang L."/>
            <person name="Guo W."/>
            <person name="Bai Y."/>
            <person name="Ruan J."/>
            <person name="Shangguan X."/>
            <person name="Mao Y."/>
            <person name="Jiang J."/>
            <person name="Zhu Y."/>
            <person name="Lei J."/>
            <person name="Kang H."/>
            <person name="Chen S."/>
            <person name="He X."/>
            <person name="Wang R."/>
            <person name="Wang Y."/>
            <person name="Chen J."/>
            <person name="Wang L."/>
            <person name="Yu S."/>
            <person name="Wang B."/>
            <person name="Wei J."/>
            <person name="Song S."/>
            <person name="Lu X."/>
            <person name="Gao Z."/>
            <person name="Gu W."/>
            <person name="Deng X."/>
            <person name="Ma D."/>
            <person name="Wang S."/>
            <person name="Liang W."/>
            <person name="Fang L."/>
            <person name="Cai C."/>
            <person name="Zhu X."/>
            <person name="Zhou B."/>
            <person name="Zhang Y."/>
            <person name="Chen Z."/>
            <person name="Xu S."/>
            <person name="Zhu R."/>
            <person name="Wang S."/>
            <person name="Zhang T."/>
            <person name="Zhao G."/>
        </authorList>
    </citation>
    <scope>NUCLEOTIDE SEQUENCE [LARGE SCALE GENOMIC DNA]</scope>
    <source>
        <strain evidence="3">cv. Xinhai21</strain>
        <tissue evidence="2">Leaf</tissue>
    </source>
</reference>
<dbReference type="EMBL" id="KZ668141">
    <property type="protein sequence ID" value="PPR88862.1"/>
    <property type="molecule type" value="Genomic_DNA"/>
</dbReference>
<organism evidence="2 3">
    <name type="scientific">Gossypium barbadense</name>
    <name type="common">Sea Island cotton</name>
    <name type="synonym">Hibiscus barbadensis</name>
    <dbReference type="NCBI Taxonomy" id="3634"/>
    <lineage>
        <taxon>Eukaryota</taxon>
        <taxon>Viridiplantae</taxon>
        <taxon>Streptophyta</taxon>
        <taxon>Embryophyta</taxon>
        <taxon>Tracheophyta</taxon>
        <taxon>Spermatophyta</taxon>
        <taxon>Magnoliopsida</taxon>
        <taxon>eudicotyledons</taxon>
        <taxon>Gunneridae</taxon>
        <taxon>Pentapetalae</taxon>
        <taxon>rosids</taxon>
        <taxon>malvids</taxon>
        <taxon>Malvales</taxon>
        <taxon>Malvaceae</taxon>
        <taxon>Malvoideae</taxon>
        <taxon>Gossypium</taxon>
    </lineage>
</organism>
<evidence type="ECO:0000313" key="2">
    <source>
        <dbReference type="EMBL" id="PPR88862.1"/>
    </source>
</evidence>
<gene>
    <name evidence="2" type="ORF">GOBAR_AA31818</name>
</gene>
<evidence type="ECO:0000256" key="1">
    <source>
        <dbReference type="SAM" id="MobiDB-lite"/>
    </source>
</evidence>
<accession>A0A2P5WCQ2</accession>
<proteinExistence type="predicted"/>
<name>A0A2P5WCQ2_GOSBA</name>
<sequence>MDVVASNAQASNSSRKRLRLQGRSSSVREGGGNRLPDQRPSKWPIHLEDDIKDEISIPYFVPNTTLPTLDHPSLSSFPPLAILSLLVEFANVANPRTSTSVLPLVSLSAITYAPYLEEVQTFFPHSDTISMHASIPLLLFQSDNARIKCCP</sequence>
<feature type="compositionally biased region" description="Low complexity" evidence="1">
    <location>
        <begin position="1"/>
        <end position="13"/>
    </location>
</feature>
<dbReference type="AlphaFoldDB" id="A0A2P5WCQ2"/>
<protein>
    <submittedName>
        <fullName evidence="2">Uncharacterized protein</fullName>
    </submittedName>
</protein>
<evidence type="ECO:0000313" key="3">
    <source>
        <dbReference type="Proteomes" id="UP000239757"/>
    </source>
</evidence>
<feature type="region of interest" description="Disordered" evidence="1">
    <location>
        <begin position="1"/>
        <end position="43"/>
    </location>
</feature>